<proteinExistence type="predicted"/>
<sequence>MAKCRPNHPGINNTSTTKTSTTETPQQKETIETGLEPAILVCPNVEDPARVEARIERFGQRPRCGMWGVISHRPGPKGGASRSVASERESAIHPPNGAWDLLEMQWDLLRVAALCGAADVTDDYYDYEHLDERGYIEAVAPKQRAMLTEYEKTAEAESTLPESGGRLKA</sequence>
<name>A0AA40CMU4_9PEZI</name>
<feature type="region of interest" description="Disordered" evidence="1">
    <location>
        <begin position="1"/>
        <end position="35"/>
    </location>
</feature>
<dbReference type="AlphaFoldDB" id="A0AA40CMU4"/>
<feature type="region of interest" description="Disordered" evidence="1">
    <location>
        <begin position="150"/>
        <end position="169"/>
    </location>
</feature>
<feature type="compositionally biased region" description="Low complexity" evidence="1">
    <location>
        <begin position="14"/>
        <end position="28"/>
    </location>
</feature>
<accession>A0AA40CMU4</accession>
<dbReference type="Proteomes" id="UP001174936">
    <property type="component" value="Unassembled WGS sequence"/>
</dbReference>
<evidence type="ECO:0000256" key="1">
    <source>
        <dbReference type="SAM" id="MobiDB-lite"/>
    </source>
</evidence>
<comment type="caution">
    <text evidence="2">The sequence shown here is derived from an EMBL/GenBank/DDBJ whole genome shotgun (WGS) entry which is preliminary data.</text>
</comment>
<organism evidence="2 3">
    <name type="scientific">Cercophora newfieldiana</name>
    <dbReference type="NCBI Taxonomy" id="92897"/>
    <lineage>
        <taxon>Eukaryota</taxon>
        <taxon>Fungi</taxon>
        <taxon>Dikarya</taxon>
        <taxon>Ascomycota</taxon>
        <taxon>Pezizomycotina</taxon>
        <taxon>Sordariomycetes</taxon>
        <taxon>Sordariomycetidae</taxon>
        <taxon>Sordariales</taxon>
        <taxon>Lasiosphaeriaceae</taxon>
        <taxon>Cercophora</taxon>
    </lineage>
</organism>
<gene>
    <name evidence="2" type="ORF">B0T16DRAFT_391760</name>
</gene>
<reference evidence="2" key="1">
    <citation type="submission" date="2023-06" db="EMBL/GenBank/DDBJ databases">
        <title>Genome-scale phylogeny and comparative genomics of the fungal order Sordariales.</title>
        <authorList>
            <consortium name="Lawrence Berkeley National Laboratory"/>
            <person name="Hensen N."/>
            <person name="Bonometti L."/>
            <person name="Westerberg I."/>
            <person name="Brannstrom I.O."/>
            <person name="Guillou S."/>
            <person name="Cros-Aarteil S."/>
            <person name="Calhoun S."/>
            <person name="Haridas S."/>
            <person name="Kuo A."/>
            <person name="Mondo S."/>
            <person name="Pangilinan J."/>
            <person name="Riley R."/>
            <person name="Labutti K."/>
            <person name="Andreopoulos B."/>
            <person name="Lipzen A."/>
            <person name="Chen C."/>
            <person name="Yanf M."/>
            <person name="Daum C."/>
            <person name="Ng V."/>
            <person name="Clum A."/>
            <person name="Steindorff A."/>
            <person name="Ohm R."/>
            <person name="Martin F."/>
            <person name="Silar P."/>
            <person name="Natvig D."/>
            <person name="Lalanne C."/>
            <person name="Gautier V."/>
            <person name="Ament-Velasquez S.L."/>
            <person name="Kruys A."/>
            <person name="Hutchinson M.I."/>
            <person name="Powell A.J."/>
            <person name="Barry K."/>
            <person name="Miller A.N."/>
            <person name="Grigoriev I.V."/>
            <person name="Debuchy R."/>
            <person name="Gladieux P."/>
            <person name="Thoren M.H."/>
            <person name="Johannesson H."/>
        </authorList>
    </citation>
    <scope>NUCLEOTIDE SEQUENCE</scope>
    <source>
        <strain evidence="2">SMH2532-1</strain>
    </source>
</reference>
<evidence type="ECO:0000313" key="3">
    <source>
        <dbReference type="Proteomes" id="UP001174936"/>
    </source>
</evidence>
<evidence type="ECO:0000313" key="2">
    <source>
        <dbReference type="EMBL" id="KAK0643193.1"/>
    </source>
</evidence>
<feature type="region of interest" description="Disordered" evidence="1">
    <location>
        <begin position="69"/>
        <end position="93"/>
    </location>
</feature>
<protein>
    <submittedName>
        <fullName evidence="2">Uncharacterized protein</fullName>
    </submittedName>
</protein>
<keyword evidence="3" id="KW-1185">Reference proteome</keyword>
<dbReference type="EMBL" id="JAULSV010000005">
    <property type="protein sequence ID" value="KAK0643193.1"/>
    <property type="molecule type" value="Genomic_DNA"/>
</dbReference>